<organism evidence="2 3">
    <name type="scientific">Flavobacterium salmonis</name>
    <dbReference type="NCBI Taxonomy" id="2654844"/>
    <lineage>
        <taxon>Bacteria</taxon>
        <taxon>Pseudomonadati</taxon>
        <taxon>Bacteroidota</taxon>
        <taxon>Flavobacteriia</taxon>
        <taxon>Flavobacteriales</taxon>
        <taxon>Flavobacteriaceae</taxon>
        <taxon>Flavobacterium</taxon>
    </lineage>
</organism>
<gene>
    <name evidence="2" type="ORF">FLAT13_01001</name>
</gene>
<dbReference type="Proteomes" id="UP000530060">
    <property type="component" value="Unassembled WGS sequence"/>
</dbReference>
<keyword evidence="1" id="KW-0732">Signal</keyword>
<dbReference type="RefSeq" id="WP_180908128.1">
    <property type="nucleotide sequence ID" value="NZ_CAIJDP010000060.1"/>
</dbReference>
<dbReference type="PROSITE" id="PS51257">
    <property type="entry name" value="PROKAR_LIPOPROTEIN"/>
    <property type="match status" value="1"/>
</dbReference>
<name>A0A6V6YS28_9FLAO</name>
<protein>
    <recommendedName>
        <fullName evidence="4">Lipocalin-like domain-containing protein</fullName>
    </recommendedName>
</protein>
<accession>A0A6V6YS28</accession>
<feature type="chain" id="PRO_5027737446" description="Lipocalin-like domain-containing protein" evidence="1">
    <location>
        <begin position="20"/>
        <end position="129"/>
    </location>
</feature>
<sequence>MKKLQILYLLLVLSASCSAQTNIPTNAKQIIMSKNWIIDGVEKDIYKTTFTNTKMILSLNGNLIGEEEYYLSNNLNECSDGFVQSNVGSNMVGKYIITKKMCMELLTITSTKLVMKSLNNNTITTASPE</sequence>
<feature type="signal peptide" evidence="1">
    <location>
        <begin position="1"/>
        <end position="19"/>
    </location>
</feature>
<proteinExistence type="predicted"/>
<evidence type="ECO:0000313" key="2">
    <source>
        <dbReference type="EMBL" id="CAD0002243.1"/>
    </source>
</evidence>
<comment type="caution">
    <text evidence="2">The sequence shown here is derived from an EMBL/GenBank/DDBJ whole genome shotgun (WGS) entry which is preliminary data.</text>
</comment>
<evidence type="ECO:0000313" key="3">
    <source>
        <dbReference type="Proteomes" id="UP000530060"/>
    </source>
</evidence>
<dbReference type="AlphaFoldDB" id="A0A6V6YS28"/>
<evidence type="ECO:0000256" key="1">
    <source>
        <dbReference type="SAM" id="SignalP"/>
    </source>
</evidence>
<reference evidence="2 3" key="1">
    <citation type="submission" date="2020-06" db="EMBL/GenBank/DDBJ databases">
        <authorList>
            <person name="Criscuolo A."/>
        </authorList>
    </citation>
    <scope>NUCLEOTIDE SEQUENCE [LARGE SCALE GENOMIC DNA]</scope>
    <source>
        <strain evidence="3">CIP 111411</strain>
    </source>
</reference>
<evidence type="ECO:0008006" key="4">
    <source>
        <dbReference type="Google" id="ProtNLM"/>
    </source>
</evidence>
<dbReference type="EMBL" id="CAIJDP010000060">
    <property type="protein sequence ID" value="CAD0002243.1"/>
    <property type="molecule type" value="Genomic_DNA"/>
</dbReference>
<keyword evidence="3" id="KW-1185">Reference proteome</keyword>